<name>I0ESN6_HELCM</name>
<comment type="pathway">
    <text evidence="1">Amino-acid degradation; L-alanine degradation via dehydrogenase pathway; NH(3) and pyruvate from L-alanine: step 1/1.</text>
</comment>
<dbReference type="Proteomes" id="UP000005013">
    <property type="component" value="Chromosome"/>
</dbReference>
<dbReference type="Pfam" id="PF01262">
    <property type="entry name" value="AlaDh_PNT_C"/>
    <property type="match status" value="1"/>
</dbReference>
<evidence type="ECO:0000256" key="7">
    <source>
        <dbReference type="ARBA" id="ARBA00056662"/>
    </source>
</evidence>
<dbReference type="InterPro" id="IPR007886">
    <property type="entry name" value="AlaDH/PNT_N"/>
</dbReference>
<dbReference type="SUPFAM" id="SSF52283">
    <property type="entry name" value="Formate/glycerate dehydrogenase catalytic domain-like"/>
    <property type="match status" value="1"/>
</dbReference>
<evidence type="ECO:0000259" key="9">
    <source>
        <dbReference type="SMART" id="SM01002"/>
    </source>
</evidence>
<dbReference type="RefSeq" id="WP_014659462.1">
    <property type="nucleotide sequence ID" value="NC_017735.1"/>
</dbReference>
<reference evidence="11 12" key="1">
    <citation type="journal article" date="2013" name="PLoS ONE">
        <title>Sequence Divergence and Conservation in Genomes ofHelicobacter cetorum Strains from a Dolphin and a Whale.</title>
        <authorList>
            <person name="Kersulyte D."/>
            <person name="Rossi M."/>
            <person name="Berg D.E."/>
        </authorList>
    </citation>
    <scope>NUCLEOTIDE SEQUENCE [LARGE SCALE GENOMIC DNA]</scope>
    <source>
        <strain evidence="11 12">MIT 99-5656</strain>
    </source>
</reference>
<dbReference type="SMART" id="SM01003">
    <property type="entry name" value="AlaDh_PNT_N"/>
    <property type="match status" value="1"/>
</dbReference>
<proteinExistence type="inferred from homology"/>
<dbReference type="SUPFAM" id="SSF51735">
    <property type="entry name" value="NAD(P)-binding Rossmann-fold domains"/>
    <property type="match status" value="1"/>
</dbReference>
<dbReference type="PATRIC" id="fig|1163745.3.peg.1000"/>
<feature type="domain" description="Alanine dehydrogenase/pyridine nucleotide transhydrogenase NAD(H)-binding" evidence="9">
    <location>
        <begin position="153"/>
        <end position="303"/>
    </location>
</feature>
<dbReference type="GO" id="GO:0000286">
    <property type="term" value="F:alanine dehydrogenase activity"/>
    <property type="evidence" value="ECO:0007669"/>
    <property type="project" value="UniProtKB-EC"/>
</dbReference>
<evidence type="ECO:0000256" key="3">
    <source>
        <dbReference type="ARBA" id="ARBA00012897"/>
    </source>
</evidence>
<dbReference type="Gene3D" id="3.40.50.720">
    <property type="entry name" value="NAD(P)-binding Rossmann-like Domain"/>
    <property type="match status" value="2"/>
</dbReference>
<keyword evidence="5" id="KW-0520">NAD</keyword>
<dbReference type="GO" id="GO:0005886">
    <property type="term" value="C:plasma membrane"/>
    <property type="evidence" value="ECO:0007669"/>
    <property type="project" value="TreeGrafter"/>
</dbReference>
<dbReference type="InterPro" id="IPR036291">
    <property type="entry name" value="NAD(P)-bd_dom_sf"/>
</dbReference>
<evidence type="ECO:0000256" key="1">
    <source>
        <dbReference type="ARBA" id="ARBA00005206"/>
    </source>
</evidence>
<dbReference type="Pfam" id="PF05222">
    <property type="entry name" value="AlaDh_PNT_N"/>
    <property type="match status" value="1"/>
</dbReference>
<keyword evidence="12" id="KW-1185">Reference proteome</keyword>
<dbReference type="InterPro" id="IPR007698">
    <property type="entry name" value="AlaDH/PNT_NAD(H)-bd"/>
</dbReference>
<evidence type="ECO:0000256" key="2">
    <source>
        <dbReference type="ARBA" id="ARBA00005689"/>
    </source>
</evidence>
<dbReference type="EMBL" id="CP003481">
    <property type="protein sequence ID" value="AFI05955.1"/>
    <property type="molecule type" value="Genomic_DNA"/>
</dbReference>
<dbReference type="STRING" id="1163745.HCD_04755"/>
<dbReference type="HOGENOM" id="CLU_003376_3_0_7"/>
<evidence type="ECO:0000259" key="10">
    <source>
        <dbReference type="SMART" id="SM01003"/>
    </source>
</evidence>
<dbReference type="FunFam" id="3.40.50.720:FF:000433">
    <property type="entry name" value="Alanine dehydrogenase 1"/>
    <property type="match status" value="1"/>
</dbReference>
<keyword evidence="4" id="KW-0560">Oxidoreductase</keyword>
<dbReference type="KEGG" id="hcm:HCD_04755"/>
<dbReference type="PANTHER" id="PTHR42795">
    <property type="entry name" value="ALANINE DEHYDROGENASE"/>
    <property type="match status" value="1"/>
</dbReference>
<dbReference type="GO" id="GO:0042853">
    <property type="term" value="P:L-alanine catabolic process"/>
    <property type="evidence" value="ECO:0007669"/>
    <property type="project" value="InterPro"/>
</dbReference>
<comment type="function">
    <text evidence="7">May play a role in cell wall synthesis as L-alanine is an important constituent of the peptidoglycan layer.</text>
</comment>
<evidence type="ECO:0000256" key="5">
    <source>
        <dbReference type="ARBA" id="ARBA00023027"/>
    </source>
</evidence>
<dbReference type="PANTHER" id="PTHR42795:SF1">
    <property type="entry name" value="ALANINE DEHYDROGENASE"/>
    <property type="match status" value="1"/>
</dbReference>
<evidence type="ECO:0000256" key="8">
    <source>
        <dbReference type="ARBA" id="ARBA00074813"/>
    </source>
</evidence>
<evidence type="ECO:0000256" key="4">
    <source>
        <dbReference type="ARBA" id="ARBA00023002"/>
    </source>
</evidence>
<evidence type="ECO:0000313" key="11">
    <source>
        <dbReference type="EMBL" id="AFI05955.1"/>
    </source>
</evidence>
<dbReference type="InterPro" id="IPR008141">
    <property type="entry name" value="Ala_DH"/>
</dbReference>
<dbReference type="OrthoDB" id="9804592at2"/>
<evidence type="ECO:0000313" key="12">
    <source>
        <dbReference type="Proteomes" id="UP000005013"/>
    </source>
</evidence>
<dbReference type="eggNOG" id="COG0686">
    <property type="taxonomic scope" value="Bacteria"/>
</dbReference>
<evidence type="ECO:0000256" key="6">
    <source>
        <dbReference type="ARBA" id="ARBA00049277"/>
    </source>
</evidence>
<organism evidence="11 12">
    <name type="scientific">Helicobacter cetorum (strain ATCC BAA-540 / CCUG 52418 / MIT 99-5656)</name>
    <dbReference type="NCBI Taxonomy" id="1163745"/>
    <lineage>
        <taxon>Bacteria</taxon>
        <taxon>Pseudomonadati</taxon>
        <taxon>Campylobacterota</taxon>
        <taxon>Epsilonproteobacteria</taxon>
        <taxon>Campylobacterales</taxon>
        <taxon>Helicobacteraceae</taxon>
        <taxon>Helicobacter</taxon>
    </lineage>
</organism>
<dbReference type="CDD" id="cd05305">
    <property type="entry name" value="L-AlaDH"/>
    <property type="match status" value="1"/>
</dbReference>
<sequence length="383" mass="41374">MNIGFIGLVKESMDLESRVALVPDDVALLTQKGVGVLVENNAGLNSGYSNAMYESVGAKIVDSKVAWGQDLVVKCKEPLEHEYDLLKEKATLFSYLDLAYQKSLCEMFIDKKITSICTETIAGPKNDYPILVPMSVVAGRLAAHLVQHYLLALEHVKGFLGKGVMLGGLSGAQRAKVVVVGGGVVGMESAKVLSQMGAKVTILELDYAKLQNHPYYHLYDLEVLSVNDANIISALEGAVGLVGAVLLTATKTPKVILRKHLKHMQKQGVVIDVACDLGGCIETIRQTSHSNPVFVEEDLLHYGVPNMPGIVAKTSSMAYSHASVPYLLYYLEHGLKGFLEANTKMVANTLGGLSAYNGYITQEGIAKAFNMAFKSPSEILKEL</sequence>
<accession>I0ESN6</accession>
<gene>
    <name evidence="11" type="ordered locus">HCD_04755</name>
</gene>
<protein>
    <recommendedName>
        <fullName evidence="8">Alanine dehydrogenase 1</fullName>
        <ecNumber evidence="3">1.4.1.1</ecNumber>
    </recommendedName>
</protein>
<dbReference type="EC" id="1.4.1.1" evidence="3"/>
<feature type="domain" description="Alanine dehydrogenase/pyridine nucleotide transhydrogenase N-terminal" evidence="10">
    <location>
        <begin position="7"/>
        <end position="138"/>
    </location>
</feature>
<comment type="similarity">
    <text evidence="2">Belongs to the AlaDH/PNT family.</text>
</comment>
<comment type="catalytic activity">
    <reaction evidence="6">
        <text>L-alanine + NAD(+) + H2O = pyruvate + NH4(+) + NADH + H(+)</text>
        <dbReference type="Rhea" id="RHEA:18405"/>
        <dbReference type="ChEBI" id="CHEBI:15361"/>
        <dbReference type="ChEBI" id="CHEBI:15377"/>
        <dbReference type="ChEBI" id="CHEBI:15378"/>
        <dbReference type="ChEBI" id="CHEBI:28938"/>
        <dbReference type="ChEBI" id="CHEBI:57540"/>
        <dbReference type="ChEBI" id="CHEBI:57945"/>
        <dbReference type="ChEBI" id="CHEBI:57972"/>
        <dbReference type="EC" id="1.4.1.1"/>
    </reaction>
</comment>
<dbReference type="AlphaFoldDB" id="I0ESN6"/>
<dbReference type="SMART" id="SM01002">
    <property type="entry name" value="AlaDh_PNT_C"/>
    <property type="match status" value="1"/>
</dbReference>